<keyword evidence="2" id="KW-0812">Transmembrane</keyword>
<accession>A0A067SKF4</accession>
<name>A0A067SKF4_GALM3</name>
<dbReference type="AlphaFoldDB" id="A0A067SKF4"/>
<reference evidence="4" key="1">
    <citation type="journal article" date="2014" name="Proc. Natl. Acad. Sci. U.S.A.">
        <title>Extensive sampling of basidiomycete genomes demonstrates inadequacy of the white-rot/brown-rot paradigm for wood decay fungi.</title>
        <authorList>
            <person name="Riley R."/>
            <person name="Salamov A.A."/>
            <person name="Brown D.W."/>
            <person name="Nagy L.G."/>
            <person name="Floudas D."/>
            <person name="Held B.W."/>
            <person name="Levasseur A."/>
            <person name="Lombard V."/>
            <person name="Morin E."/>
            <person name="Otillar R."/>
            <person name="Lindquist E.A."/>
            <person name="Sun H."/>
            <person name="LaButti K.M."/>
            <person name="Schmutz J."/>
            <person name="Jabbour D."/>
            <person name="Luo H."/>
            <person name="Baker S.E."/>
            <person name="Pisabarro A.G."/>
            <person name="Walton J.D."/>
            <person name="Blanchette R.A."/>
            <person name="Henrissat B."/>
            <person name="Martin F."/>
            <person name="Cullen D."/>
            <person name="Hibbett D.S."/>
            <person name="Grigoriev I.V."/>
        </authorList>
    </citation>
    <scope>NUCLEOTIDE SEQUENCE [LARGE SCALE GENOMIC DNA]</scope>
    <source>
        <strain evidence="4">CBS 339.88</strain>
    </source>
</reference>
<feature type="transmembrane region" description="Helical" evidence="2">
    <location>
        <begin position="290"/>
        <end position="312"/>
    </location>
</feature>
<evidence type="ECO:0000313" key="3">
    <source>
        <dbReference type="EMBL" id="KDR67258.1"/>
    </source>
</evidence>
<dbReference type="Proteomes" id="UP000027222">
    <property type="component" value="Unassembled WGS sequence"/>
</dbReference>
<evidence type="ECO:0000256" key="2">
    <source>
        <dbReference type="SAM" id="Phobius"/>
    </source>
</evidence>
<dbReference type="EMBL" id="KL142416">
    <property type="protein sequence ID" value="KDR67258.1"/>
    <property type="molecule type" value="Genomic_DNA"/>
</dbReference>
<protein>
    <submittedName>
        <fullName evidence="3">Uncharacterized protein</fullName>
    </submittedName>
</protein>
<keyword evidence="2" id="KW-1133">Transmembrane helix</keyword>
<keyword evidence="2" id="KW-0472">Membrane</keyword>
<feature type="compositionally biased region" description="Polar residues" evidence="1">
    <location>
        <begin position="334"/>
        <end position="345"/>
    </location>
</feature>
<proteinExistence type="predicted"/>
<dbReference type="OrthoDB" id="3052647at2759"/>
<gene>
    <name evidence="3" type="ORF">GALMADRAFT_258429</name>
</gene>
<sequence length="345" mass="36958">MAPNATRFIMVDDTDSGIQYTGPWFSLNPGAEDNLGDAGAPFLSTLHGVNSSGSLSYTFNGSQVQIYGSGRPETQANDTSWYCGIDGVPVGRWTQSTTYPGNNILLCNTNLFDGEHTITLYVGASDTSILFDRINYAPSANVPLDNTYIQVDASDPAISYSSGWQPLMDIATATQQPSAGLNFTFIGTSLSWYSRIVTNFSINPSFGTYKIDGQLETKLIFPLDGLPHASEGNVYNQLFFTTPQLSPGQHTIEVDNGIGSSSNTTPLSLEYLIVHNGAMNSKARIAGGQIAGGVVGGIVGVIIILSIILLLLRKRRNANTRLNPEPSSERPTSDGRSNIADNLSD</sequence>
<dbReference type="Gene3D" id="2.60.120.260">
    <property type="entry name" value="Galactose-binding domain-like"/>
    <property type="match status" value="2"/>
</dbReference>
<organism evidence="3 4">
    <name type="scientific">Galerina marginata (strain CBS 339.88)</name>
    <dbReference type="NCBI Taxonomy" id="685588"/>
    <lineage>
        <taxon>Eukaryota</taxon>
        <taxon>Fungi</taxon>
        <taxon>Dikarya</taxon>
        <taxon>Basidiomycota</taxon>
        <taxon>Agaricomycotina</taxon>
        <taxon>Agaricomycetes</taxon>
        <taxon>Agaricomycetidae</taxon>
        <taxon>Agaricales</taxon>
        <taxon>Agaricineae</taxon>
        <taxon>Strophariaceae</taxon>
        <taxon>Galerina</taxon>
    </lineage>
</organism>
<dbReference type="STRING" id="685588.A0A067SKF4"/>
<evidence type="ECO:0000313" key="4">
    <source>
        <dbReference type="Proteomes" id="UP000027222"/>
    </source>
</evidence>
<feature type="region of interest" description="Disordered" evidence="1">
    <location>
        <begin position="320"/>
        <end position="345"/>
    </location>
</feature>
<keyword evidence="4" id="KW-1185">Reference proteome</keyword>
<dbReference type="HOGENOM" id="CLU_036313_0_0_1"/>
<evidence type="ECO:0000256" key="1">
    <source>
        <dbReference type="SAM" id="MobiDB-lite"/>
    </source>
</evidence>